<evidence type="ECO:0008006" key="2">
    <source>
        <dbReference type="Google" id="ProtNLM"/>
    </source>
</evidence>
<protein>
    <recommendedName>
        <fullName evidence="2">Aminotransferase class IV</fullName>
    </recommendedName>
</protein>
<gene>
    <name evidence="1" type="ORF">METZ01_LOCUS77717</name>
</gene>
<dbReference type="SUPFAM" id="SSF56752">
    <property type="entry name" value="D-aminoacid aminotransferase-like PLP-dependent enzymes"/>
    <property type="match status" value="1"/>
</dbReference>
<name>A0A381UDY7_9ZZZZ</name>
<dbReference type="AlphaFoldDB" id="A0A381UDY7"/>
<dbReference type="InterPro" id="IPR036038">
    <property type="entry name" value="Aminotransferase-like"/>
</dbReference>
<dbReference type="InterPro" id="IPR001544">
    <property type="entry name" value="Aminotrans_IV"/>
</dbReference>
<evidence type="ECO:0000313" key="1">
    <source>
        <dbReference type="EMBL" id="SVA24863.1"/>
    </source>
</evidence>
<organism evidence="1">
    <name type="scientific">marine metagenome</name>
    <dbReference type="NCBI Taxonomy" id="408172"/>
    <lineage>
        <taxon>unclassified sequences</taxon>
        <taxon>metagenomes</taxon>
        <taxon>ecological metagenomes</taxon>
    </lineage>
</organism>
<dbReference type="EMBL" id="UINC01006000">
    <property type="protein sequence ID" value="SVA24863.1"/>
    <property type="molecule type" value="Genomic_DNA"/>
</dbReference>
<dbReference type="InterPro" id="IPR043132">
    <property type="entry name" value="BCAT-like_C"/>
</dbReference>
<accession>A0A381UDY7</accession>
<sequence length="182" mass="21733">MLNNKYKYDHLLRIAVSSNLLSLSLRIRPKPKKNFKGYIVDYKRPNFKLKNLNYQKILNYIRSINTKYEEIILTKKNFILEGCTTNLLLVKNKNLYMPKEGFYPGVTLKFFQQHLKGRIIKKDINIKELGNYDEIILVGSGKGVVSLYKIEKLKWKRKQDFFFKKMLNIYSKYLNSIKYETN</sequence>
<reference evidence="1" key="1">
    <citation type="submission" date="2018-05" db="EMBL/GenBank/DDBJ databases">
        <authorList>
            <person name="Lanie J.A."/>
            <person name="Ng W.-L."/>
            <person name="Kazmierczak K.M."/>
            <person name="Andrzejewski T.M."/>
            <person name="Davidsen T.M."/>
            <person name="Wayne K.J."/>
            <person name="Tettelin H."/>
            <person name="Glass J.I."/>
            <person name="Rusch D."/>
            <person name="Podicherti R."/>
            <person name="Tsui H.-C.T."/>
            <person name="Winkler M.E."/>
        </authorList>
    </citation>
    <scope>NUCLEOTIDE SEQUENCE</scope>
</reference>
<proteinExistence type="predicted"/>
<dbReference type="Pfam" id="PF01063">
    <property type="entry name" value="Aminotran_4"/>
    <property type="match status" value="1"/>
</dbReference>
<dbReference type="GO" id="GO:0003824">
    <property type="term" value="F:catalytic activity"/>
    <property type="evidence" value="ECO:0007669"/>
    <property type="project" value="InterPro"/>
</dbReference>
<dbReference type="Gene3D" id="3.20.10.10">
    <property type="entry name" value="D-amino Acid Aminotransferase, subunit A, domain 2"/>
    <property type="match status" value="1"/>
</dbReference>